<reference evidence="2" key="2">
    <citation type="journal article" date="2023" name="Int. J. Mol. Sci.">
        <title>De Novo Assembly and Annotation of 11 Diverse Shrub Willow (Salix) Genomes Reveals Novel Gene Organization in Sex-Linked Regions.</title>
        <authorList>
            <person name="Hyden B."/>
            <person name="Feng K."/>
            <person name="Yates T.B."/>
            <person name="Jawdy S."/>
            <person name="Cereghino C."/>
            <person name="Smart L.B."/>
            <person name="Muchero W."/>
        </authorList>
    </citation>
    <scope>NUCLEOTIDE SEQUENCE</scope>
    <source>
        <tissue evidence="2">Shoot tip</tissue>
    </source>
</reference>
<keyword evidence="1" id="KW-0472">Membrane</keyword>
<keyword evidence="3" id="KW-1185">Reference proteome</keyword>
<evidence type="ECO:0000313" key="3">
    <source>
        <dbReference type="Proteomes" id="UP001151752"/>
    </source>
</evidence>
<keyword evidence="1" id="KW-0812">Transmembrane</keyword>
<feature type="transmembrane region" description="Helical" evidence="1">
    <location>
        <begin position="63"/>
        <end position="82"/>
    </location>
</feature>
<keyword evidence="1" id="KW-1133">Transmembrane helix</keyword>
<dbReference type="AlphaFoldDB" id="A0A9Q0UXA2"/>
<evidence type="ECO:0000256" key="1">
    <source>
        <dbReference type="SAM" id="Phobius"/>
    </source>
</evidence>
<proteinExistence type="predicted"/>
<comment type="caution">
    <text evidence="2">The sequence shown here is derived from an EMBL/GenBank/DDBJ whole genome shotgun (WGS) entry which is preliminary data.</text>
</comment>
<sequence length="152" mass="16773">MMTIPMIENHPSILTLHQCIIINHLLMIHHHRLKRQSNGGCTGIKIKIQRCITARELNGTMTGALITATATVILVGSFLAVVDRDNVFLSVLARWIWKVSFGLRTTELTSGSIVGTCSFLRRVESAKPNPALLTRVSYLGSVPSPRPLFSLL</sequence>
<protein>
    <submittedName>
        <fullName evidence="2">Uncharacterized protein</fullName>
    </submittedName>
</protein>
<reference evidence="2" key="1">
    <citation type="submission" date="2022-11" db="EMBL/GenBank/DDBJ databases">
        <authorList>
            <person name="Hyden B.L."/>
            <person name="Feng K."/>
            <person name="Yates T."/>
            <person name="Jawdy S."/>
            <person name="Smart L.B."/>
            <person name="Muchero W."/>
        </authorList>
    </citation>
    <scope>NUCLEOTIDE SEQUENCE</scope>
    <source>
        <tissue evidence="2">Shoot tip</tissue>
    </source>
</reference>
<dbReference type="EMBL" id="JAPFFM010000010">
    <property type="protein sequence ID" value="KAJ6738199.1"/>
    <property type="molecule type" value="Genomic_DNA"/>
</dbReference>
<accession>A0A9Q0UXA2</accession>
<name>A0A9Q0UXA2_9ROSI</name>
<dbReference type="Proteomes" id="UP001151752">
    <property type="component" value="Chromosome 4"/>
</dbReference>
<organism evidence="2 3">
    <name type="scientific">Salix koriyanagi</name>
    <dbReference type="NCBI Taxonomy" id="2511006"/>
    <lineage>
        <taxon>Eukaryota</taxon>
        <taxon>Viridiplantae</taxon>
        <taxon>Streptophyta</taxon>
        <taxon>Embryophyta</taxon>
        <taxon>Tracheophyta</taxon>
        <taxon>Spermatophyta</taxon>
        <taxon>Magnoliopsida</taxon>
        <taxon>eudicotyledons</taxon>
        <taxon>Gunneridae</taxon>
        <taxon>Pentapetalae</taxon>
        <taxon>rosids</taxon>
        <taxon>fabids</taxon>
        <taxon>Malpighiales</taxon>
        <taxon>Salicaceae</taxon>
        <taxon>Saliceae</taxon>
        <taxon>Salix</taxon>
    </lineage>
</organism>
<evidence type="ECO:0000313" key="2">
    <source>
        <dbReference type="EMBL" id="KAJ6738199.1"/>
    </source>
</evidence>
<gene>
    <name evidence="2" type="ORF">OIU74_003202</name>
</gene>